<name>A0AAV2LEV1_KNICA</name>
<protein>
    <submittedName>
        <fullName evidence="2">Uncharacterized protein</fullName>
    </submittedName>
</protein>
<reference evidence="2 3" key="1">
    <citation type="submission" date="2024-04" db="EMBL/GenBank/DDBJ databases">
        <authorList>
            <person name="Waldvogel A.-M."/>
            <person name="Schoenle A."/>
        </authorList>
    </citation>
    <scope>NUCLEOTIDE SEQUENCE [LARGE SCALE GENOMIC DNA]</scope>
</reference>
<dbReference type="AlphaFoldDB" id="A0AAV2LEV1"/>
<evidence type="ECO:0000256" key="1">
    <source>
        <dbReference type="SAM" id="MobiDB-lite"/>
    </source>
</evidence>
<feature type="region of interest" description="Disordered" evidence="1">
    <location>
        <begin position="1"/>
        <end position="24"/>
    </location>
</feature>
<sequence>MGEGRPLLAAPRPRHERLCPPTHAGRLSWTTRRSAALRQTPHLPLSPERVTPGGAGRLTPEARARSELASPPHRRQTRVKLITCIHEGLSPP</sequence>
<keyword evidence="3" id="KW-1185">Reference proteome</keyword>
<proteinExistence type="predicted"/>
<evidence type="ECO:0000313" key="2">
    <source>
        <dbReference type="EMBL" id="CAL1598998.1"/>
    </source>
</evidence>
<organism evidence="2 3">
    <name type="scientific">Knipowitschia caucasica</name>
    <name type="common">Caucasian dwarf goby</name>
    <name type="synonym">Pomatoschistus caucasicus</name>
    <dbReference type="NCBI Taxonomy" id="637954"/>
    <lineage>
        <taxon>Eukaryota</taxon>
        <taxon>Metazoa</taxon>
        <taxon>Chordata</taxon>
        <taxon>Craniata</taxon>
        <taxon>Vertebrata</taxon>
        <taxon>Euteleostomi</taxon>
        <taxon>Actinopterygii</taxon>
        <taxon>Neopterygii</taxon>
        <taxon>Teleostei</taxon>
        <taxon>Neoteleostei</taxon>
        <taxon>Acanthomorphata</taxon>
        <taxon>Gobiaria</taxon>
        <taxon>Gobiiformes</taxon>
        <taxon>Gobioidei</taxon>
        <taxon>Gobiidae</taxon>
        <taxon>Gobiinae</taxon>
        <taxon>Knipowitschia</taxon>
    </lineage>
</organism>
<dbReference type="EMBL" id="OZ035845">
    <property type="protein sequence ID" value="CAL1598998.1"/>
    <property type="molecule type" value="Genomic_DNA"/>
</dbReference>
<accession>A0AAV2LEV1</accession>
<dbReference type="Proteomes" id="UP001497482">
    <property type="component" value="Chromosome 23"/>
</dbReference>
<evidence type="ECO:0000313" key="3">
    <source>
        <dbReference type="Proteomes" id="UP001497482"/>
    </source>
</evidence>
<gene>
    <name evidence="2" type="ORF">KC01_LOCUS27345</name>
</gene>
<feature type="region of interest" description="Disordered" evidence="1">
    <location>
        <begin position="43"/>
        <end position="76"/>
    </location>
</feature>